<dbReference type="RefSeq" id="WP_344646123.1">
    <property type="nucleotide sequence ID" value="NZ_BAAASS010000029.1"/>
</dbReference>
<proteinExistence type="predicted"/>
<gene>
    <name evidence="2" type="ORF">ACFPN6_30825</name>
</gene>
<keyword evidence="3" id="KW-1185">Reference proteome</keyword>
<organism evidence="2 3">
    <name type="scientific">Streptomyces fimbriatus</name>
    <dbReference type="NCBI Taxonomy" id="68197"/>
    <lineage>
        <taxon>Bacteria</taxon>
        <taxon>Bacillati</taxon>
        <taxon>Actinomycetota</taxon>
        <taxon>Actinomycetes</taxon>
        <taxon>Kitasatosporales</taxon>
        <taxon>Streptomycetaceae</taxon>
        <taxon>Streptomyces</taxon>
    </lineage>
</organism>
<feature type="transmembrane region" description="Helical" evidence="1">
    <location>
        <begin position="143"/>
        <end position="167"/>
    </location>
</feature>
<evidence type="ECO:0000313" key="2">
    <source>
        <dbReference type="EMBL" id="MFC5228867.1"/>
    </source>
</evidence>
<feature type="transmembrane region" description="Helical" evidence="1">
    <location>
        <begin position="111"/>
        <end position="137"/>
    </location>
</feature>
<keyword evidence="1" id="KW-1133">Transmembrane helix</keyword>
<comment type="caution">
    <text evidence="2">The sequence shown here is derived from an EMBL/GenBank/DDBJ whole genome shotgun (WGS) entry which is preliminary data.</text>
</comment>
<keyword evidence="1" id="KW-0472">Membrane</keyword>
<feature type="transmembrane region" description="Helical" evidence="1">
    <location>
        <begin position="68"/>
        <end position="90"/>
    </location>
</feature>
<evidence type="ECO:0000313" key="3">
    <source>
        <dbReference type="Proteomes" id="UP001596156"/>
    </source>
</evidence>
<dbReference type="EMBL" id="JBHSKL010000046">
    <property type="protein sequence ID" value="MFC5228867.1"/>
    <property type="molecule type" value="Genomic_DNA"/>
</dbReference>
<keyword evidence="1" id="KW-0812">Transmembrane</keyword>
<protein>
    <recommendedName>
        <fullName evidence="4">Integral membrane protein</fullName>
    </recommendedName>
</protein>
<accession>A0ABW0DHE3</accession>
<name>A0ABW0DHE3_STRFI</name>
<sequence>MSAHLVSAYLVACRYALLAMAKNRLAAVLLIAFIPMWITVAKTLTTPKTFPFRLRATGTWLRAGGDEITMISGSLNAVSLLVGFLMFSAARRTRAFDRRLTAAGYPRTALIGAKLTTLLVASVLVSTYATAWMLLFWSPLQPFLLGIAVLAVCLVYGAMGMCLALFLPGEVEGLVTIIMISIIDLAPQNPVASTTADKTLVELLPSYGSLQTSLAAGFTRNATLSPLLHSTAWLTAMTATALAAFALHTRTHQPPAPHHDG</sequence>
<feature type="transmembrane region" description="Helical" evidence="1">
    <location>
        <begin position="25"/>
        <end position="44"/>
    </location>
</feature>
<evidence type="ECO:0000256" key="1">
    <source>
        <dbReference type="SAM" id="Phobius"/>
    </source>
</evidence>
<reference evidence="3" key="1">
    <citation type="journal article" date="2019" name="Int. J. Syst. Evol. Microbiol.">
        <title>The Global Catalogue of Microorganisms (GCM) 10K type strain sequencing project: providing services to taxonomists for standard genome sequencing and annotation.</title>
        <authorList>
            <consortium name="The Broad Institute Genomics Platform"/>
            <consortium name="The Broad Institute Genome Sequencing Center for Infectious Disease"/>
            <person name="Wu L."/>
            <person name="Ma J."/>
        </authorList>
    </citation>
    <scope>NUCLEOTIDE SEQUENCE [LARGE SCALE GENOMIC DNA]</scope>
    <source>
        <strain evidence="3">CCM 8479</strain>
    </source>
</reference>
<evidence type="ECO:0008006" key="4">
    <source>
        <dbReference type="Google" id="ProtNLM"/>
    </source>
</evidence>
<dbReference type="Proteomes" id="UP001596156">
    <property type="component" value="Unassembled WGS sequence"/>
</dbReference>